<keyword evidence="2" id="KW-1185">Reference proteome</keyword>
<accession>A0A1T2LA42</accession>
<sequence>MSLIEDSPFDTSPVAPVEYSPDSEISFRCHKGVDCWNACCRQIDITLTPYDIVRLKNRLGMSSEEFLKKYTAPFEFDRHGVPGIKMRTQEDAPVCLFMDEVDGCTVYEDRPTSCRYYPVGLLSKRNEKEYTDRTGYVLVEEEHCHGHREDRKITIGDYRKDQGVEVFDEEARPWRQLLLKKLSSGPTIGKPSPQSLSLFFMACYNHDKFREFVNAPSFTTMFDISDEEMKRLNEDDVALMHFGFKFLAQVLFGEQSIPLKEGAADKRTEERKETWELRREAEAEIHRAKQEQAEKDTL</sequence>
<dbReference type="Proteomes" id="UP000191110">
    <property type="component" value="Unassembled WGS sequence"/>
</dbReference>
<reference evidence="1 2" key="1">
    <citation type="submission" date="2016-11" db="EMBL/GenBank/DDBJ databases">
        <title>Mixed transmission modes and dynamic genome evolution in an obligate animal-bacterial symbiosis.</title>
        <authorList>
            <person name="Russell S.L."/>
            <person name="Corbett-Detig R.B."/>
            <person name="Cavanaugh C.M."/>
        </authorList>
    </citation>
    <scope>NUCLEOTIDE SEQUENCE [LARGE SCALE GENOMIC DNA]</scope>
    <source>
        <strain evidence="1">Sveles-Q1</strain>
    </source>
</reference>
<dbReference type="InterPro" id="IPR005358">
    <property type="entry name" value="Puta_zinc/iron-chelating_dom"/>
</dbReference>
<dbReference type="PANTHER" id="PTHR35866">
    <property type="entry name" value="PUTATIVE-RELATED"/>
    <property type="match status" value="1"/>
</dbReference>
<organism evidence="1 2">
    <name type="scientific">Solemya pervernicosa gill symbiont</name>
    <dbReference type="NCBI Taxonomy" id="642797"/>
    <lineage>
        <taxon>Bacteria</taxon>
        <taxon>Pseudomonadati</taxon>
        <taxon>Pseudomonadota</taxon>
        <taxon>Gammaproteobacteria</taxon>
        <taxon>sulfur-oxidizing symbionts</taxon>
    </lineage>
</organism>
<dbReference type="Pfam" id="PF03692">
    <property type="entry name" value="CxxCxxCC"/>
    <property type="match status" value="1"/>
</dbReference>
<dbReference type="GO" id="GO:0008168">
    <property type="term" value="F:methyltransferase activity"/>
    <property type="evidence" value="ECO:0007669"/>
    <property type="project" value="UniProtKB-KW"/>
</dbReference>
<proteinExistence type="predicted"/>
<dbReference type="PANTHER" id="PTHR35866:SF1">
    <property type="entry name" value="YKGJ FAMILY CYSTEINE CLUSTER PROTEIN"/>
    <property type="match status" value="1"/>
</dbReference>
<comment type="caution">
    <text evidence="1">The sequence shown here is derived from an EMBL/GenBank/DDBJ whole genome shotgun (WGS) entry which is preliminary data.</text>
</comment>
<dbReference type="EMBL" id="MPRL01000004">
    <property type="protein sequence ID" value="OOZ41961.1"/>
    <property type="molecule type" value="Genomic_DNA"/>
</dbReference>
<protein>
    <submittedName>
        <fullName evidence="1">50S rRNA methyltransferase</fullName>
    </submittedName>
</protein>
<evidence type="ECO:0000313" key="1">
    <source>
        <dbReference type="EMBL" id="OOZ41961.1"/>
    </source>
</evidence>
<name>A0A1T2LA42_9GAMM</name>
<keyword evidence="1" id="KW-0489">Methyltransferase</keyword>
<dbReference type="GO" id="GO:0032259">
    <property type="term" value="P:methylation"/>
    <property type="evidence" value="ECO:0007669"/>
    <property type="project" value="UniProtKB-KW"/>
</dbReference>
<gene>
    <name evidence="1" type="ORF">BOW53_02000</name>
</gene>
<evidence type="ECO:0000313" key="2">
    <source>
        <dbReference type="Proteomes" id="UP000191110"/>
    </source>
</evidence>
<dbReference type="RefSeq" id="WP_078482413.1">
    <property type="nucleotide sequence ID" value="NZ_MPRL01000004.1"/>
</dbReference>
<dbReference type="AlphaFoldDB" id="A0A1T2LA42"/>
<dbReference type="OrthoDB" id="9810361at2"/>
<keyword evidence="1" id="KW-0808">Transferase</keyword>